<dbReference type="AlphaFoldDB" id="Q0S7G1"/>
<dbReference type="Proteomes" id="UP000008710">
    <property type="component" value="Chromosome"/>
</dbReference>
<gene>
    <name evidence="1" type="ordered locus">RHA1_ro04740</name>
</gene>
<reference evidence="2" key="1">
    <citation type="journal article" date="2006" name="Proc. Natl. Acad. Sci. U.S.A.">
        <title>The complete genome of Rhodococcus sp. RHA1 provides insights into a catabolic powerhouse.</title>
        <authorList>
            <person name="McLeod M.P."/>
            <person name="Warren R.L."/>
            <person name="Hsiao W.W.L."/>
            <person name="Araki N."/>
            <person name="Myhre M."/>
            <person name="Fernandes C."/>
            <person name="Miyazawa D."/>
            <person name="Wong W."/>
            <person name="Lillquist A.L."/>
            <person name="Wang D."/>
            <person name="Dosanjh M."/>
            <person name="Hara H."/>
            <person name="Petrescu A."/>
            <person name="Morin R.D."/>
            <person name="Yang G."/>
            <person name="Stott J.M."/>
            <person name="Schein J.E."/>
            <person name="Shin H."/>
            <person name="Smailus D."/>
            <person name="Siddiqui A.S."/>
            <person name="Marra M.A."/>
            <person name="Jones S.J.M."/>
            <person name="Holt R."/>
            <person name="Brinkman F.S.L."/>
            <person name="Miyauchi K."/>
            <person name="Fukuda M."/>
            <person name="Davies J.E."/>
            <person name="Mohn W.W."/>
            <person name="Eltis L.D."/>
        </authorList>
    </citation>
    <scope>NUCLEOTIDE SEQUENCE [LARGE SCALE GENOMIC DNA]</scope>
    <source>
        <strain evidence="2">RHA1</strain>
    </source>
</reference>
<proteinExistence type="predicted"/>
<protein>
    <submittedName>
        <fullName evidence="1">Uncharacterized protein</fullName>
    </submittedName>
</protein>
<name>Q0S7G1_RHOJR</name>
<dbReference type="EMBL" id="CP000431">
    <property type="protein sequence ID" value="ABG96525.1"/>
    <property type="molecule type" value="Genomic_DNA"/>
</dbReference>
<evidence type="ECO:0000313" key="2">
    <source>
        <dbReference type="Proteomes" id="UP000008710"/>
    </source>
</evidence>
<dbReference type="HOGENOM" id="CLU_2181885_0_0_11"/>
<dbReference type="eggNOG" id="ENOG50326J8">
    <property type="taxonomic scope" value="Bacteria"/>
</dbReference>
<evidence type="ECO:0000313" key="1">
    <source>
        <dbReference type="EMBL" id="ABG96525.1"/>
    </source>
</evidence>
<organism evidence="1 2">
    <name type="scientific">Rhodococcus jostii (strain RHA1)</name>
    <dbReference type="NCBI Taxonomy" id="101510"/>
    <lineage>
        <taxon>Bacteria</taxon>
        <taxon>Bacillati</taxon>
        <taxon>Actinomycetota</taxon>
        <taxon>Actinomycetes</taxon>
        <taxon>Mycobacteriales</taxon>
        <taxon>Nocardiaceae</taxon>
        <taxon>Rhodococcus</taxon>
    </lineage>
</organism>
<dbReference type="KEGG" id="rha:RHA1_ro04740"/>
<accession>Q0S7G1</accession>
<sequence>MCDDRRRRRAERNFPILAHEPRISPFFGKEEWVILFSEFARVCRREFFRVDLVFSATRTDSAQPPLPGATMEVMMLGLLGALNSGVTLGLANTILTFGGVVLNLNIVVN</sequence>